<keyword evidence="3" id="KW-1185">Reference proteome</keyword>
<gene>
    <name evidence="2" type="ORF">ADIMK_2993</name>
</gene>
<feature type="region of interest" description="Disordered" evidence="1">
    <location>
        <begin position="1"/>
        <end position="21"/>
    </location>
</feature>
<evidence type="ECO:0000256" key="1">
    <source>
        <dbReference type="SAM" id="MobiDB-lite"/>
    </source>
</evidence>
<comment type="caution">
    <text evidence="2">The sequence shown here is derived from an EMBL/GenBank/DDBJ whole genome shotgun (WGS) entry which is preliminary data.</text>
</comment>
<name>A0A081FWH9_9GAMM</name>
<protein>
    <submittedName>
        <fullName evidence="2">Uncharacterized protein</fullName>
    </submittedName>
</protein>
<accession>A0A081FWH9</accession>
<dbReference type="AlphaFoldDB" id="A0A081FWH9"/>
<dbReference type="PATRIC" id="fig|1232683.4.peg.2944"/>
<proteinExistence type="predicted"/>
<sequence>MVIGRRDIGRSTAGQSGRGLPEELPYIAGSELPNQKTQARIRLGCGEGNCRWLIHRDTPLCAFRTSVIHWNYIYVLIRRLIQNQFICKIVQKGRAAVLEPTTGLLHSRPSPHCSGDTASVRPHWMTYPPPHR</sequence>
<dbReference type="EMBL" id="JMQN01000045">
    <property type="protein sequence ID" value="KEA62884.1"/>
    <property type="molecule type" value="Genomic_DNA"/>
</dbReference>
<reference evidence="2 3" key="1">
    <citation type="submission" date="2014-04" db="EMBL/GenBank/DDBJ databases">
        <title>Marinobacterium kochiensis sp. nov., isolated from sediment sample collected from Kochi backwaters in Kerala, India.</title>
        <authorList>
            <person name="Singh A."/>
            <person name="Pinnaka A.K."/>
        </authorList>
    </citation>
    <scope>NUCLEOTIDE SEQUENCE [LARGE SCALE GENOMIC DNA]</scope>
    <source>
        <strain evidence="2 3">AK27</strain>
    </source>
</reference>
<organism evidence="2 3">
    <name type="scientific">Marinobacterium lacunae</name>
    <dbReference type="NCBI Taxonomy" id="1232683"/>
    <lineage>
        <taxon>Bacteria</taxon>
        <taxon>Pseudomonadati</taxon>
        <taxon>Pseudomonadota</taxon>
        <taxon>Gammaproteobacteria</taxon>
        <taxon>Oceanospirillales</taxon>
        <taxon>Oceanospirillaceae</taxon>
        <taxon>Marinobacterium</taxon>
    </lineage>
</organism>
<dbReference type="Proteomes" id="UP000028252">
    <property type="component" value="Unassembled WGS sequence"/>
</dbReference>
<dbReference type="STRING" id="1232683.ADIMK_2993"/>
<evidence type="ECO:0000313" key="3">
    <source>
        <dbReference type="Proteomes" id="UP000028252"/>
    </source>
</evidence>
<evidence type="ECO:0000313" key="2">
    <source>
        <dbReference type="EMBL" id="KEA62884.1"/>
    </source>
</evidence>